<comment type="cofactor">
    <cofactor evidence="1">
        <name>Mg(2+)</name>
        <dbReference type="ChEBI" id="CHEBI:18420"/>
    </cofactor>
</comment>
<organism evidence="16">
    <name type="scientific">Trepomonas sp. PC1</name>
    <dbReference type="NCBI Taxonomy" id="1076344"/>
    <lineage>
        <taxon>Eukaryota</taxon>
        <taxon>Metamonada</taxon>
        <taxon>Diplomonadida</taxon>
        <taxon>Hexamitidae</taxon>
        <taxon>Hexamitinae</taxon>
        <taxon>Trepomonas</taxon>
    </lineage>
</organism>
<keyword evidence="8 16" id="KW-0418">Kinase</keyword>
<feature type="domain" description="Protein kinase" evidence="15">
    <location>
        <begin position="3"/>
        <end position="268"/>
    </location>
</feature>
<keyword evidence="6" id="KW-0479">Metal-binding</keyword>
<dbReference type="PANTHER" id="PTHR44899">
    <property type="entry name" value="CAMK FAMILY PROTEIN KINASE"/>
    <property type="match status" value="1"/>
</dbReference>
<comment type="catalytic activity">
    <reaction evidence="12">
        <text>L-seryl-[protein] + ATP = O-phospho-L-seryl-[protein] + ADP + H(+)</text>
        <dbReference type="Rhea" id="RHEA:17989"/>
        <dbReference type="Rhea" id="RHEA-COMP:9863"/>
        <dbReference type="Rhea" id="RHEA-COMP:11604"/>
        <dbReference type="ChEBI" id="CHEBI:15378"/>
        <dbReference type="ChEBI" id="CHEBI:29999"/>
        <dbReference type="ChEBI" id="CHEBI:30616"/>
        <dbReference type="ChEBI" id="CHEBI:83421"/>
        <dbReference type="ChEBI" id="CHEBI:456216"/>
        <dbReference type="EC" id="2.7.11.1"/>
    </reaction>
</comment>
<evidence type="ECO:0000256" key="5">
    <source>
        <dbReference type="ARBA" id="ARBA00022679"/>
    </source>
</evidence>
<keyword evidence="9 13" id="KW-0067">ATP-binding</keyword>
<dbReference type="InterPro" id="IPR000719">
    <property type="entry name" value="Prot_kinase_dom"/>
</dbReference>
<dbReference type="Pfam" id="PF00069">
    <property type="entry name" value="Pkinase"/>
    <property type="match status" value="1"/>
</dbReference>
<dbReference type="Gene3D" id="1.10.510.10">
    <property type="entry name" value="Transferase(Phosphotransferase) domain 1"/>
    <property type="match status" value="1"/>
</dbReference>
<dbReference type="FunFam" id="1.10.510.10:FF:000172">
    <property type="entry name" value="serine/threonine-protein kinase Nek1 isoform X1"/>
    <property type="match status" value="1"/>
</dbReference>
<dbReference type="AlphaFoldDB" id="A0A146K3G2"/>
<evidence type="ECO:0000256" key="11">
    <source>
        <dbReference type="ARBA" id="ARBA00047899"/>
    </source>
</evidence>
<protein>
    <recommendedName>
        <fullName evidence="3">non-specific serine/threonine protein kinase</fullName>
        <ecNumber evidence="3">2.7.11.1</ecNumber>
    </recommendedName>
</protein>
<dbReference type="InterPro" id="IPR008271">
    <property type="entry name" value="Ser/Thr_kinase_AS"/>
</dbReference>
<evidence type="ECO:0000256" key="10">
    <source>
        <dbReference type="ARBA" id="ARBA00022842"/>
    </source>
</evidence>
<name>A0A146K3G2_9EUKA</name>
<comment type="catalytic activity">
    <reaction evidence="11">
        <text>L-threonyl-[protein] + ATP = O-phospho-L-threonyl-[protein] + ADP + H(+)</text>
        <dbReference type="Rhea" id="RHEA:46608"/>
        <dbReference type="Rhea" id="RHEA-COMP:11060"/>
        <dbReference type="Rhea" id="RHEA-COMP:11605"/>
        <dbReference type="ChEBI" id="CHEBI:15378"/>
        <dbReference type="ChEBI" id="CHEBI:30013"/>
        <dbReference type="ChEBI" id="CHEBI:30616"/>
        <dbReference type="ChEBI" id="CHEBI:61977"/>
        <dbReference type="ChEBI" id="CHEBI:456216"/>
        <dbReference type="EC" id="2.7.11.1"/>
    </reaction>
</comment>
<dbReference type="PANTHER" id="PTHR44899:SF3">
    <property type="entry name" value="SERINE_THREONINE-PROTEIN KINASE NEK1"/>
    <property type="match status" value="1"/>
</dbReference>
<dbReference type="SMART" id="SM00220">
    <property type="entry name" value="S_TKc"/>
    <property type="match status" value="1"/>
</dbReference>
<gene>
    <name evidence="16" type="ORF">TPC1_16976</name>
</gene>
<dbReference type="EC" id="2.7.11.1" evidence="3"/>
<dbReference type="InterPro" id="IPR011009">
    <property type="entry name" value="Kinase-like_dom_sf"/>
</dbReference>
<proteinExistence type="inferred from homology"/>
<evidence type="ECO:0000259" key="15">
    <source>
        <dbReference type="PROSITE" id="PS50011"/>
    </source>
</evidence>
<feature type="binding site" evidence="13">
    <location>
        <position position="32"/>
    </location>
    <ligand>
        <name>ATP</name>
        <dbReference type="ChEBI" id="CHEBI:30616"/>
    </ligand>
</feature>
<evidence type="ECO:0000256" key="9">
    <source>
        <dbReference type="ARBA" id="ARBA00022840"/>
    </source>
</evidence>
<dbReference type="PROSITE" id="PS50011">
    <property type="entry name" value="PROTEIN_KINASE_DOM"/>
    <property type="match status" value="1"/>
</dbReference>
<dbReference type="PROSITE" id="PS00107">
    <property type="entry name" value="PROTEIN_KINASE_ATP"/>
    <property type="match status" value="1"/>
</dbReference>
<keyword evidence="5" id="KW-0808">Transferase</keyword>
<evidence type="ECO:0000256" key="4">
    <source>
        <dbReference type="ARBA" id="ARBA00022527"/>
    </source>
</evidence>
<dbReference type="GO" id="GO:0004674">
    <property type="term" value="F:protein serine/threonine kinase activity"/>
    <property type="evidence" value="ECO:0007669"/>
    <property type="project" value="UniProtKB-KW"/>
</dbReference>
<dbReference type="SUPFAM" id="SSF56112">
    <property type="entry name" value="Protein kinase-like (PK-like)"/>
    <property type="match status" value="1"/>
</dbReference>
<sequence length="462" mass="52885">KDYEELKLLGKGSFGRACLVRHLPTKQQLVMKIIQIQHMKQHERDEALNEANLLRQFNHPNIVKYFDCFSDQKNLYIVMEYADGGDLTQVIEAQRKTGKYFHEDQVLFYFTQILLAMKHIHDKHVLHRDLKGQNIFMSKVQTKDGRIRFQVKLGDFGVSKVLSSTAECAQTVIGTPYYLSPEICNQQGYNSKSDVWALGCILYELCTLQKVFDAQNLKSLVVKILEGSYKQISSKSFSAQLKDLINKMLDKESANRPSVTEILQLPFVNKWICKLLSPEFVKREFYTGPPRVLGQIGGQVEQNKSEGNLQSTKIDNQSEEYKQISTKIANLQNLSGQSQTQTQSFNQSCESSKSCSEPRKVEIENHHVTFGDEAHTGMNQAVQAYQKELQAMNSKDSHMFRMEKTRVFLEKQLGLETLLQIYQQVIKEGIEEAEIQKLLQGQVGLLNLVVSLVVMENKVNQM</sequence>
<evidence type="ECO:0000256" key="8">
    <source>
        <dbReference type="ARBA" id="ARBA00022777"/>
    </source>
</evidence>
<comment type="similarity">
    <text evidence="2">Belongs to the protein kinase superfamily. NEK Ser/Thr protein kinase family. NIMA subfamily.</text>
</comment>
<accession>A0A146K3G2</accession>
<evidence type="ECO:0000256" key="6">
    <source>
        <dbReference type="ARBA" id="ARBA00022723"/>
    </source>
</evidence>
<dbReference type="PROSITE" id="PS00108">
    <property type="entry name" value="PROTEIN_KINASE_ST"/>
    <property type="match status" value="1"/>
</dbReference>
<dbReference type="GO" id="GO:0046872">
    <property type="term" value="F:metal ion binding"/>
    <property type="evidence" value="ECO:0007669"/>
    <property type="project" value="UniProtKB-KW"/>
</dbReference>
<dbReference type="FunFam" id="3.30.200.20:FF:000097">
    <property type="entry name" value="Probable serine/threonine-protein kinase nek1"/>
    <property type="match status" value="1"/>
</dbReference>
<evidence type="ECO:0000313" key="16">
    <source>
        <dbReference type="EMBL" id="JAP91423.1"/>
    </source>
</evidence>
<dbReference type="EMBL" id="GDID01005183">
    <property type="protein sequence ID" value="JAP91423.1"/>
    <property type="molecule type" value="Transcribed_RNA"/>
</dbReference>
<evidence type="ECO:0000256" key="3">
    <source>
        <dbReference type="ARBA" id="ARBA00012513"/>
    </source>
</evidence>
<keyword evidence="4 14" id="KW-0723">Serine/threonine-protein kinase</keyword>
<evidence type="ECO:0000256" key="7">
    <source>
        <dbReference type="ARBA" id="ARBA00022741"/>
    </source>
</evidence>
<evidence type="ECO:0000256" key="13">
    <source>
        <dbReference type="PROSITE-ProRule" id="PRU10141"/>
    </source>
</evidence>
<evidence type="ECO:0000256" key="1">
    <source>
        <dbReference type="ARBA" id="ARBA00001946"/>
    </source>
</evidence>
<evidence type="ECO:0000256" key="12">
    <source>
        <dbReference type="ARBA" id="ARBA00048679"/>
    </source>
</evidence>
<reference evidence="16" key="1">
    <citation type="submission" date="2015-07" db="EMBL/GenBank/DDBJ databases">
        <title>Adaptation to a free-living lifestyle via gene acquisitions in the diplomonad Trepomonas sp. PC1.</title>
        <authorList>
            <person name="Xu F."/>
            <person name="Jerlstrom-Hultqvist J."/>
            <person name="Kolisko M."/>
            <person name="Simpson A.G.B."/>
            <person name="Roger A.J."/>
            <person name="Svard S.G."/>
            <person name="Andersson J.O."/>
        </authorList>
    </citation>
    <scope>NUCLEOTIDE SEQUENCE</scope>
    <source>
        <strain evidence="16">PC1</strain>
    </source>
</reference>
<dbReference type="InterPro" id="IPR051131">
    <property type="entry name" value="NEK_Ser/Thr_kinase_NIMA"/>
</dbReference>
<dbReference type="GO" id="GO:0005524">
    <property type="term" value="F:ATP binding"/>
    <property type="evidence" value="ECO:0007669"/>
    <property type="project" value="UniProtKB-UniRule"/>
</dbReference>
<keyword evidence="10" id="KW-0460">Magnesium</keyword>
<evidence type="ECO:0000256" key="14">
    <source>
        <dbReference type="RuleBase" id="RU000304"/>
    </source>
</evidence>
<evidence type="ECO:0000256" key="2">
    <source>
        <dbReference type="ARBA" id="ARBA00010886"/>
    </source>
</evidence>
<feature type="non-terminal residue" evidence="16">
    <location>
        <position position="1"/>
    </location>
</feature>
<dbReference type="InterPro" id="IPR017441">
    <property type="entry name" value="Protein_kinase_ATP_BS"/>
</dbReference>
<dbReference type="CDD" id="cd08215">
    <property type="entry name" value="STKc_Nek"/>
    <property type="match status" value="1"/>
</dbReference>
<keyword evidence="7 13" id="KW-0547">Nucleotide-binding</keyword>